<dbReference type="eggNOG" id="ENOG502QWX3">
    <property type="taxonomic scope" value="Eukaryota"/>
</dbReference>
<keyword evidence="3" id="KW-1185">Reference proteome</keyword>
<dbReference type="EMBL" id="AAGK01000002">
    <property type="protein sequence ID" value="EAN33101.1"/>
    <property type="molecule type" value="Genomic_DNA"/>
</dbReference>
<feature type="region of interest" description="Disordered" evidence="1">
    <location>
        <begin position="135"/>
        <end position="178"/>
    </location>
</feature>
<evidence type="ECO:0000256" key="1">
    <source>
        <dbReference type="SAM" id="MobiDB-lite"/>
    </source>
</evidence>
<organism evidence="2 3">
    <name type="scientific">Theileria parva</name>
    <name type="common">East coast fever infection agent</name>
    <dbReference type="NCBI Taxonomy" id="5875"/>
    <lineage>
        <taxon>Eukaryota</taxon>
        <taxon>Sar</taxon>
        <taxon>Alveolata</taxon>
        <taxon>Apicomplexa</taxon>
        <taxon>Aconoidasida</taxon>
        <taxon>Piroplasmida</taxon>
        <taxon>Theileriidae</taxon>
        <taxon>Theileria</taxon>
    </lineage>
</organism>
<feature type="region of interest" description="Disordered" evidence="1">
    <location>
        <begin position="232"/>
        <end position="254"/>
    </location>
</feature>
<dbReference type="GeneID" id="3501440"/>
<dbReference type="KEGG" id="tpv:TP02_0816"/>
<name>Q4N422_THEPA</name>
<evidence type="ECO:0000313" key="3">
    <source>
        <dbReference type="Proteomes" id="UP000001949"/>
    </source>
</evidence>
<dbReference type="OMA" id="REFNTNI"/>
<dbReference type="VEuPathDB" id="PiroplasmaDB:TpMuguga_02g00816"/>
<dbReference type="AlphaFoldDB" id="Q4N422"/>
<dbReference type="RefSeq" id="XP_765384.1">
    <property type="nucleotide sequence ID" value="XM_760291.1"/>
</dbReference>
<evidence type="ECO:0000313" key="2">
    <source>
        <dbReference type="EMBL" id="EAN33101.1"/>
    </source>
</evidence>
<feature type="compositionally biased region" description="Basic and acidic residues" evidence="1">
    <location>
        <begin position="233"/>
        <end position="242"/>
    </location>
</feature>
<accession>Q4N422</accession>
<gene>
    <name evidence="2" type="ordered locus">TP02_0816</name>
</gene>
<dbReference type="InParanoid" id="Q4N422"/>
<protein>
    <submittedName>
        <fullName evidence="2">Uncharacterized protein</fullName>
    </submittedName>
</protein>
<reference evidence="2 3" key="1">
    <citation type="journal article" date="2005" name="Science">
        <title>Genome sequence of Theileria parva, a bovine pathogen that transforms lymphocytes.</title>
        <authorList>
            <person name="Gardner M.J."/>
            <person name="Bishop R."/>
            <person name="Shah T."/>
            <person name="de Villiers E.P."/>
            <person name="Carlton J.M."/>
            <person name="Hall N."/>
            <person name="Ren Q."/>
            <person name="Paulsen I.T."/>
            <person name="Pain A."/>
            <person name="Berriman M."/>
            <person name="Wilson R.J.M."/>
            <person name="Sato S."/>
            <person name="Ralph S.A."/>
            <person name="Mann D.J."/>
            <person name="Xiong Z."/>
            <person name="Shallom S.J."/>
            <person name="Weidman J."/>
            <person name="Jiang L."/>
            <person name="Lynn J."/>
            <person name="Weaver B."/>
            <person name="Shoaibi A."/>
            <person name="Domingo A.R."/>
            <person name="Wasawo D."/>
            <person name="Crabtree J."/>
            <person name="Wortman J.R."/>
            <person name="Haas B."/>
            <person name="Angiuoli S.V."/>
            <person name="Creasy T.H."/>
            <person name="Lu C."/>
            <person name="Suh B."/>
            <person name="Silva J.C."/>
            <person name="Utterback T.R."/>
            <person name="Feldblyum T.V."/>
            <person name="Pertea M."/>
            <person name="Allen J."/>
            <person name="Nierman W.C."/>
            <person name="Taracha E.L.N."/>
            <person name="Salzberg S.L."/>
            <person name="White O.R."/>
            <person name="Fitzhugh H.A."/>
            <person name="Morzaria S."/>
            <person name="Venter J.C."/>
            <person name="Fraser C.M."/>
            <person name="Nene V."/>
        </authorList>
    </citation>
    <scope>NUCLEOTIDE SEQUENCE [LARGE SCALE GENOMIC DNA]</scope>
    <source>
        <strain evidence="2 3">Muguga</strain>
    </source>
</reference>
<comment type="caution">
    <text evidence="2">The sequence shown here is derived from an EMBL/GenBank/DDBJ whole genome shotgun (WGS) entry which is preliminary data.</text>
</comment>
<sequence length="298" mass="34616">MTELKIQILRGINTYTDDLIPKKNINLNARREFNTNIGDLDVDDKVPNRSRNFVVYEPPKRNTIDIDKTDTNEKNKEFSINLEGNEGKPGEDKIGPTVDIDLGSFLMAEEPKDDKTEPVKENNEYEFDLTENTLNFGTNVTENEDVDPIDRAKTETDSGESDSDDSLEEEKEEKEKFVKKKKLTKEDFTDKFEKFMNVMKEKFDKDEIREKHERNMEKIKLGLETLVSKMSNKKKDSIEASKTRKSSSEISDDSRIGISKESLSRLKGQMFAKATEELFTNDFRKRCCFKVAKRKKRY</sequence>
<dbReference type="Proteomes" id="UP000001949">
    <property type="component" value="Unassembled WGS sequence"/>
</dbReference>
<feature type="compositionally biased region" description="Acidic residues" evidence="1">
    <location>
        <begin position="157"/>
        <end position="172"/>
    </location>
</feature>
<proteinExistence type="predicted"/>